<dbReference type="Pfam" id="PF16656">
    <property type="entry name" value="Pur_ac_phosph_N"/>
    <property type="match status" value="1"/>
</dbReference>
<gene>
    <name evidence="6" type="primary">cpdA_5</name>
    <name evidence="6" type="ORF">CLRAG_34160</name>
</gene>
<dbReference type="RefSeq" id="WP_065079489.1">
    <property type="nucleotide sequence ID" value="NZ_LROS01000055.1"/>
</dbReference>
<dbReference type="InterPro" id="IPR015914">
    <property type="entry name" value="PAPs_N"/>
</dbReference>
<dbReference type="InterPro" id="IPR004843">
    <property type="entry name" value="Calcineurin-like_PHP"/>
</dbReference>
<feature type="domain" description="Heme-binding protein Shr-like Hb-interacting" evidence="4">
    <location>
        <begin position="439"/>
        <end position="520"/>
    </location>
</feature>
<dbReference type="Pfam" id="PF00149">
    <property type="entry name" value="Metallophos"/>
    <property type="match status" value="1"/>
</dbReference>
<dbReference type="SUPFAM" id="SSF49363">
    <property type="entry name" value="Purple acid phosphatase, N-terminal domain"/>
    <property type="match status" value="1"/>
</dbReference>
<dbReference type="Gene3D" id="3.60.21.10">
    <property type="match status" value="1"/>
</dbReference>
<sequence>MQRFRVVMKKSISCLCILVMLFSAFLVGSPLTVEAKTANNPPATGGLQVDVVKNGSPEQAASFSIEDLQGWSQHEEKYSSIDSMPAPVGTLASGIYLSQVLQASGIQNTSDVASIKLYAADGWSHVFSSDYLFGNPRYYYPNLISSWDTDNQKPGSGAGSNGVEVQPMFALNSYQDRYLDLTSQNAVDEVKAKMNGASMLRFCLGEKASDVEGNGTVTTNLIGKWIYRMDVTLNNGVTPPPTNTLPMQSPILSASYTSQGTVTGTVGQSSPINITFSDNADWRNAITGIEVNEKSLTSDQYTASPGQITISASAFPAAGTYSVVIQAKNYTDDCATQIMTVPSSLEAPVPVLNGEILSWKAVAGASGYKVSISPAVGKAITKTTADTSFDLSGLALESGSYSITVTAQAPAGSTQCSDSQASAALTYTVGSGKTGPIFTAEGTGNIVGKAVTITYSPSDTSYNQSISSVTVNGVTVDAGKYDKTVGGQLTIDGSLFPKAGDYVIKVMASGYQDTAVIQSVFDSTKALATLNLSGSPSLIYNGEPLHFVLSNLTLVGKNQYGDSYDISGKPVIWKVESGPATVLGSTLTINGSGKVTVSASIGQIVSNELKLRVGNSGGIDNPGYPDEILLSWKEDPKTTQTVTWRTGVDTTQNQIQYMPAQNYSGSFSGGQSATALQSDLYDKNYHFEVTLRGLTQGTKYVYRVGREGAWSQPAYFTTGGRDKDFSFLYMGDVQEGIEPWTDLLKDVYTQNPNLKFGLMGGDLINVANSTSEWEHLLNGMSPVFNQIPVMPTVGNHEEPTPGDLKDYPLYWNSFDFPDNGPEGYKKQFYSFDYGNCHVAVLDSNIMGTTTPGSNDYNKISLWLQNDLNSSNQTWKILVFHHPPYPVVADAYCANIQKNWAPLFEKCGVDVAFVGHQHVYMRTKPMYNGQVQTDPQKGTVYIIGDAGSKFYPPGLDKKYQYYIDKQIPYKSNYQLVNINGNTMTIVTKDSQGQEIDRYSIEKSPAVYTVTPMANEDVYETGTTSDGINTMTVKPGVSGMKYFSAKVTPVKEHRGEESAVFVQIRNGVQVRSSVAKANFDVVSSAQAGFNVQAGDVVKVYMVDDLTNDLDLNPAVLQ</sequence>
<feature type="domain" description="Calcineurin-like phosphoesterase" evidence="3">
    <location>
        <begin position="726"/>
        <end position="919"/>
    </location>
</feature>
<dbReference type="AlphaFoldDB" id="A0A1A6ALA3"/>
<dbReference type="GO" id="GO:0004114">
    <property type="term" value="F:3',5'-cyclic-nucleotide phosphodiesterase activity"/>
    <property type="evidence" value="ECO:0007669"/>
    <property type="project" value="UniProtKB-EC"/>
</dbReference>
<dbReference type="EMBL" id="LROS01000055">
    <property type="protein sequence ID" value="OBR90768.1"/>
    <property type="molecule type" value="Genomic_DNA"/>
</dbReference>
<evidence type="ECO:0000259" key="4">
    <source>
        <dbReference type="Pfam" id="PF07550"/>
    </source>
</evidence>
<dbReference type="PANTHER" id="PTHR45867">
    <property type="entry name" value="PURPLE ACID PHOSPHATASE"/>
    <property type="match status" value="1"/>
</dbReference>
<dbReference type="InterPro" id="IPR029052">
    <property type="entry name" value="Metallo-depent_PP-like"/>
</dbReference>
<keyword evidence="1 2" id="KW-0732">Signal</keyword>
<dbReference type="Gene3D" id="2.60.40.10">
    <property type="entry name" value="Immunoglobulins"/>
    <property type="match status" value="1"/>
</dbReference>
<dbReference type="PATRIC" id="fig|1353534.3.peg.3478"/>
<organism evidence="6 7">
    <name type="scientific">Clostridium ragsdalei P11</name>
    <dbReference type="NCBI Taxonomy" id="1353534"/>
    <lineage>
        <taxon>Bacteria</taxon>
        <taxon>Bacillati</taxon>
        <taxon>Bacillota</taxon>
        <taxon>Clostridia</taxon>
        <taxon>Eubacteriales</taxon>
        <taxon>Clostridiaceae</taxon>
        <taxon>Clostridium</taxon>
    </lineage>
</organism>
<dbReference type="GO" id="GO:0046872">
    <property type="term" value="F:metal ion binding"/>
    <property type="evidence" value="ECO:0007669"/>
    <property type="project" value="InterPro"/>
</dbReference>
<keyword evidence="7" id="KW-1185">Reference proteome</keyword>
<evidence type="ECO:0000259" key="5">
    <source>
        <dbReference type="Pfam" id="PF16656"/>
    </source>
</evidence>
<feature type="domain" description="Purple acid phosphatase N-terminal" evidence="5">
    <location>
        <begin position="625"/>
        <end position="718"/>
    </location>
</feature>
<proteinExistence type="predicted"/>
<dbReference type="InterPro" id="IPR011432">
    <property type="entry name" value="Shr-like_HID"/>
</dbReference>
<dbReference type="InterPro" id="IPR013783">
    <property type="entry name" value="Ig-like_fold"/>
</dbReference>
<comment type="caution">
    <text evidence="6">The sequence shown here is derived from an EMBL/GenBank/DDBJ whole genome shotgun (WGS) entry which is preliminary data.</text>
</comment>
<evidence type="ECO:0000256" key="1">
    <source>
        <dbReference type="ARBA" id="ARBA00022729"/>
    </source>
</evidence>
<reference evidence="6 7" key="1">
    <citation type="journal article" date="2012" name="Front. Microbiol.">
        <title>Draft Genome Sequence of the Virulent Strain 01-B526 of the Fish Pathogen Aeromonas salmonicida.</title>
        <authorList>
            <person name="Charette S.J."/>
            <person name="Brochu F."/>
            <person name="Boyle B."/>
            <person name="Filion G."/>
            <person name="Tanaka K.H."/>
            <person name="Derome N."/>
        </authorList>
    </citation>
    <scope>NUCLEOTIDE SEQUENCE [LARGE SCALE GENOMIC DNA]</scope>
    <source>
        <strain evidence="6 7">P11</strain>
    </source>
</reference>
<dbReference type="EC" id="3.1.4.17" evidence="6"/>
<dbReference type="SUPFAM" id="SSF56300">
    <property type="entry name" value="Metallo-dependent phosphatases"/>
    <property type="match status" value="1"/>
</dbReference>
<dbReference type="Proteomes" id="UP000093954">
    <property type="component" value="Unassembled WGS sequence"/>
</dbReference>
<name>A0A1A6ALA3_9CLOT</name>
<dbReference type="Pfam" id="PF07550">
    <property type="entry name" value="Shr-like_HID"/>
    <property type="match status" value="2"/>
</dbReference>
<evidence type="ECO:0000313" key="7">
    <source>
        <dbReference type="Proteomes" id="UP000093954"/>
    </source>
</evidence>
<dbReference type="InterPro" id="IPR008963">
    <property type="entry name" value="Purple_acid_Pase-like_N"/>
</dbReference>
<accession>A0A1A6ALA3</accession>
<dbReference type="GO" id="GO:0003993">
    <property type="term" value="F:acid phosphatase activity"/>
    <property type="evidence" value="ECO:0007669"/>
    <property type="project" value="InterPro"/>
</dbReference>
<feature type="chain" id="PRO_5008342477" evidence="2">
    <location>
        <begin position="36"/>
        <end position="1115"/>
    </location>
</feature>
<evidence type="ECO:0000256" key="2">
    <source>
        <dbReference type="SAM" id="SignalP"/>
    </source>
</evidence>
<evidence type="ECO:0000313" key="6">
    <source>
        <dbReference type="EMBL" id="OBR90768.1"/>
    </source>
</evidence>
<evidence type="ECO:0000259" key="3">
    <source>
        <dbReference type="Pfam" id="PF00149"/>
    </source>
</evidence>
<feature type="domain" description="Heme-binding protein Shr-like Hb-interacting" evidence="4">
    <location>
        <begin position="269"/>
        <end position="339"/>
    </location>
</feature>
<dbReference type="Gene3D" id="2.60.40.380">
    <property type="entry name" value="Purple acid phosphatase-like, N-terminal"/>
    <property type="match status" value="1"/>
</dbReference>
<keyword evidence="6" id="KW-0378">Hydrolase</keyword>
<protein>
    <submittedName>
        <fullName evidence="6">3',5'-cyclic adenosine monophosphate phosphodiesterase CpdA</fullName>
        <ecNumber evidence="6">3.1.4.17</ecNumber>
    </submittedName>
</protein>
<feature type="signal peptide" evidence="2">
    <location>
        <begin position="1"/>
        <end position="35"/>
    </location>
</feature>
<dbReference type="PANTHER" id="PTHR45867:SF3">
    <property type="entry name" value="ACID PHOSPHATASE TYPE 7"/>
    <property type="match status" value="1"/>
</dbReference>